<comment type="catalytic activity">
    <reaction evidence="1">
        <text>beta-D-fructose 6-phosphate = dihydroxyacetone + D-glyceraldehyde 3-phosphate</text>
        <dbReference type="Rhea" id="RHEA:28002"/>
        <dbReference type="ChEBI" id="CHEBI:16016"/>
        <dbReference type="ChEBI" id="CHEBI:57634"/>
        <dbReference type="ChEBI" id="CHEBI:59776"/>
    </reaction>
</comment>
<dbReference type="GO" id="GO:0046872">
    <property type="term" value="F:metal ion binding"/>
    <property type="evidence" value="ECO:0007669"/>
    <property type="project" value="UniProtKB-UniRule"/>
</dbReference>
<evidence type="ECO:0000256" key="1">
    <source>
        <dbReference type="RuleBase" id="RU367030"/>
    </source>
</evidence>
<dbReference type="Proteomes" id="UP001178507">
    <property type="component" value="Unassembled WGS sequence"/>
</dbReference>
<comment type="caution">
    <text evidence="2">The sequence shown here is derived from an EMBL/GenBank/DDBJ whole genome shotgun (WGS) entry which is preliminary data.</text>
</comment>
<dbReference type="GO" id="GO:0005634">
    <property type="term" value="C:nucleus"/>
    <property type="evidence" value="ECO:0007669"/>
    <property type="project" value="TreeGrafter"/>
</dbReference>
<keyword evidence="1" id="KW-0378">Hydrolase</keyword>
<reference evidence="2" key="1">
    <citation type="submission" date="2023-08" db="EMBL/GenBank/DDBJ databases">
        <authorList>
            <person name="Chen Y."/>
            <person name="Shah S."/>
            <person name="Dougan E. K."/>
            <person name="Thang M."/>
            <person name="Chan C."/>
        </authorList>
    </citation>
    <scope>NUCLEOTIDE SEQUENCE</scope>
</reference>
<keyword evidence="1" id="KW-0479">Metal-binding</keyword>
<comment type="domain">
    <text evidence="1">Subfamily III proteins have a conserved RTxK motif about 40-50 residues from the C-terminus; the threonine may be replaced by serine or cysteine.</text>
</comment>
<name>A0AA36MV45_9DINO</name>
<dbReference type="InterPro" id="IPR039763">
    <property type="entry name" value="ARMT1"/>
</dbReference>
<dbReference type="Gene3D" id="1.20.930.60">
    <property type="match status" value="1"/>
</dbReference>
<proteinExistence type="inferred from homology"/>
<comment type="cofactor">
    <cofactor evidence="1">
        <name>Mn(2+)</name>
        <dbReference type="ChEBI" id="CHEBI:29035"/>
    </cofactor>
    <cofactor evidence="1">
        <name>Ni(2+)</name>
        <dbReference type="ChEBI" id="CHEBI:49786"/>
    </cofactor>
</comment>
<dbReference type="GO" id="GO:0016791">
    <property type="term" value="F:phosphatase activity"/>
    <property type="evidence" value="ECO:0007669"/>
    <property type="project" value="TreeGrafter"/>
</dbReference>
<comment type="catalytic activity">
    <reaction evidence="1">
        <text>beta-D-fructose 1-phosphate + H2O = D-fructose + phosphate</text>
        <dbReference type="Rhea" id="RHEA:35603"/>
        <dbReference type="ChEBI" id="CHEBI:15377"/>
        <dbReference type="ChEBI" id="CHEBI:37721"/>
        <dbReference type="ChEBI" id="CHEBI:43474"/>
        <dbReference type="ChEBI" id="CHEBI:138881"/>
    </reaction>
</comment>
<dbReference type="EMBL" id="CAUJNA010000813">
    <property type="protein sequence ID" value="CAJ1381464.1"/>
    <property type="molecule type" value="Genomic_DNA"/>
</dbReference>
<protein>
    <recommendedName>
        <fullName evidence="1">Sugar phosphate phosphatase</fullName>
        <ecNumber evidence="1">3.1.3.-</ecNumber>
    </recommendedName>
</protein>
<comment type="function">
    <text evidence="1">Metal-dependent phosphatase that shows phosphatase activity against several substrates, including fructose-1-phosphate and fructose-6-phosphate. Its preference for fructose-1-phosphate, a strong glycating agent that causes DNA damage rather than a canonical yeast metabolite, suggests a damage-control function in hexose phosphate metabolism.</text>
</comment>
<accession>A0AA36MV45</accession>
<gene>
    <name evidence="2" type="ORF">EVOR1521_LOCUS9148</name>
</gene>
<dbReference type="PANTHER" id="PTHR12260">
    <property type="entry name" value="DAMAGE-CONTROL PHOSPHATASE ARMT1"/>
    <property type="match status" value="1"/>
</dbReference>
<evidence type="ECO:0000313" key="2">
    <source>
        <dbReference type="EMBL" id="CAJ1381464.1"/>
    </source>
</evidence>
<evidence type="ECO:0000313" key="3">
    <source>
        <dbReference type="Proteomes" id="UP001178507"/>
    </source>
</evidence>
<sequence>MQDSHSGNSGTLRLHWHLRQLCASDSLRLQNTDWWIERAAIRATPDFSRGNVLAAAVGGQGLVAAAPPEDVFTQDTVTKRMPKILDSVMAKLPSKFQTPAVTEGVKKLQEEMRGGAQLKLLEGRSARVGAEAWNEHLADFLARGEGWHQAPWWLVENYMYKRLLEEGSSLGHVRLSCCFVCAVCCVVHVGCAVVCVRGPCVMLHWVGYIS</sequence>
<organism evidence="2 3">
    <name type="scientific">Effrenium voratum</name>
    <dbReference type="NCBI Taxonomy" id="2562239"/>
    <lineage>
        <taxon>Eukaryota</taxon>
        <taxon>Sar</taxon>
        <taxon>Alveolata</taxon>
        <taxon>Dinophyceae</taxon>
        <taxon>Suessiales</taxon>
        <taxon>Symbiodiniaceae</taxon>
        <taxon>Effrenium</taxon>
    </lineage>
</organism>
<keyword evidence="3" id="KW-1185">Reference proteome</keyword>
<comment type="similarity">
    <text evidence="1">Belongs to the damage-control phosphatase family. Sugar phosphate phosphatase III subfamily.</text>
</comment>
<dbReference type="AlphaFoldDB" id="A0AA36MV45"/>
<keyword evidence="1" id="KW-0464">Manganese</keyword>
<dbReference type="PANTHER" id="PTHR12260:SF6">
    <property type="entry name" value="DAMAGE-CONTROL PHOSPHATASE ARMT1"/>
    <property type="match status" value="1"/>
</dbReference>
<dbReference type="EC" id="3.1.3.-" evidence="1"/>
<dbReference type="GO" id="GO:0006974">
    <property type="term" value="P:DNA damage response"/>
    <property type="evidence" value="ECO:0007669"/>
    <property type="project" value="TreeGrafter"/>
</dbReference>